<evidence type="ECO:0000313" key="2">
    <source>
        <dbReference type="Proteomes" id="UP001140087"/>
    </source>
</evidence>
<reference evidence="1" key="1">
    <citation type="submission" date="2022-07" db="EMBL/GenBank/DDBJ databases">
        <title>Phylogenomic reconstructions and comparative analyses of Kickxellomycotina fungi.</title>
        <authorList>
            <person name="Reynolds N.K."/>
            <person name="Stajich J.E."/>
            <person name="Barry K."/>
            <person name="Grigoriev I.V."/>
            <person name="Crous P."/>
            <person name="Smith M.E."/>
        </authorList>
    </citation>
    <scope>NUCLEOTIDE SEQUENCE</scope>
    <source>
        <strain evidence="1">BCRC 34780</strain>
    </source>
</reference>
<dbReference type="Proteomes" id="UP001140087">
    <property type="component" value="Unassembled WGS sequence"/>
</dbReference>
<proteinExistence type="predicted"/>
<protein>
    <submittedName>
        <fullName evidence="1">Uncharacterized protein</fullName>
    </submittedName>
</protein>
<accession>A0ACC1KJD8</accession>
<keyword evidence="2" id="KW-1185">Reference proteome</keyword>
<comment type="caution">
    <text evidence="1">The sequence shown here is derived from an EMBL/GenBank/DDBJ whole genome shotgun (WGS) entry which is preliminary data.</text>
</comment>
<feature type="non-terminal residue" evidence="1">
    <location>
        <position position="1"/>
    </location>
</feature>
<sequence>HYSALSRRSSAPDVGEMARRLSRYVEDVDVSEDEGVSGIRDRARPGARMLGHTDDALGEEPFVPLCSRAAVAPQRGAGGEPCDTQYSSGNSSGGSDGSSGTGQSPPSMPGATLMWTEPRPSLSTLRTASTRSPTPPDSPSLPPEAVSDVEAADPVSMATPAVRSPSRPAPPPLEPHGVTIRPLPPLPMSPLPPTPRRELPAAGASPVVQTRRRTEDLCAAQQHRDALEPCSRPKSLSDDAARSSASILSARTFLMSIASAQGAAGPGLTISTPGSGGAGRSDGDEPPVPVSAPVAESDVTQSLERQPGGTSSSAPAAHESESAEKAESPGVVAGSRSLRARSRLAGVGLRRASTYMWERSSVLVRALSSTDELPGGGQLALAAGAEGGAGGPEADGNAAAARLQQPRPHQPQHD</sequence>
<name>A0ACC1KJD8_9FUNG</name>
<evidence type="ECO:0000313" key="1">
    <source>
        <dbReference type="EMBL" id="KAJ2790907.1"/>
    </source>
</evidence>
<dbReference type="EMBL" id="JANBUN010003408">
    <property type="protein sequence ID" value="KAJ2790907.1"/>
    <property type="molecule type" value="Genomic_DNA"/>
</dbReference>
<gene>
    <name evidence="1" type="ORF">H4R21_006417</name>
</gene>
<organism evidence="1 2">
    <name type="scientific">Coemansia helicoidea</name>
    <dbReference type="NCBI Taxonomy" id="1286919"/>
    <lineage>
        <taxon>Eukaryota</taxon>
        <taxon>Fungi</taxon>
        <taxon>Fungi incertae sedis</taxon>
        <taxon>Zoopagomycota</taxon>
        <taxon>Kickxellomycotina</taxon>
        <taxon>Kickxellomycetes</taxon>
        <taxon>Kickxellales</taxon>
        <taxon>Kickxellaceae</taxon>
        <taxon>Coemansia</taxon>
    </lineage>
</organism>
<feature type="non-terminal residue" evidence="1">
    <location>
        <position position="414"/>
    </location>
</feature>